<feature type="transmembrane region" description="Helical" evidence="2">
    <location>
        <begin position="138"/>
        <end position="160"/>
    </location>
</feature>
<evidence type="ECO:0000256" key="1">
    <source>
        <dbReference type="SAM" id="MobiDB-lite"/>
    </source>
</evidence>
<accession>A0A2H4S7B1</accession>
<dbReference type="EMBL" id="CP023322">
    <property type="protein sequence ID" value="ATY59010.1"/>
    <property type="molecule type" value="Genomic_DNA"/>
</dbReference>
<organism evidence="3 4">
    <name type="scientific">Cordyceps militaris</name>
    <name type="common">Caterpillar fungus</name>
    <name type="synonym">Clavaria militaris</name>
    <dbReference type="NCBI Taxonomy" id="73501"/>
    <lineage>
        <taxon>Eukaryota</taxon>
        <taxon>Fungi</taxon>
        <taxon>Dikarya</taxon>
        <taxon>Ascomycota</taxon>
        <taxon>Pezizomycotina</taxon>
        <taxon>Sordariomycetes</taxon>
        <taxon>Hypocreomycetidae</taxon>
        <taxon>Hypocreales</taxon>
        <taxon>Cordycipitaceae</taxon>
        <taxon>Cordyceps</taxon>
    </lineage>
</organism>
<protein>
    <submittedName>
        <fullName evidence="3">Uncharacterized protein</fullName>
    </submittedName>
</protein>
<proteinExistence type="predicted"/>
<evidence type="ECO:0000313" key="4">
    <source>
        <dbReference type="Proteomes" id="UP000323067"/>
    </source>
</evidence>
<reference evidence="3 4" key="1">
    <citation type="journal article" date="2017" name="BMC Genomics">
        <title>Chromosome level assembly and secondary metabolite potential of the parasitic fungus Cordyceps militaris.</title>
        <authorList>
            <person name="Kramer G.J."/>
            <person name="Nodwell J.R."/>
        </authorList>
    </citation>
    <scope>NUCLEOTIDE SEQUENCE [LARGE SCALE GENOMIC DNA]</scope>
    <source>
        <strain evidence="3 4">ATCC 34164</strain>
    </source>
</reference>
<sequence>MNTTRYGTPTNRPAAPSRDWQNHPDLAPKRLLNKHVLSDDLVKNHTLTKNILSDDLIKNHTLTKHILSDDLVNNHTLTKHILRDDLSSNHSRMPPFSNLTALHNQTNLSFPSNRSTTVVSLAGTQDPTATPPSVPGDIIMAGSLLGVFLLFLAGIVVADLRAKRRTGELRDDLRGIGQALLALPRLAVSGARKAAAAAVTSRRRKAASAEDVEAQIEKTRASQAIVERLAGKEKTPHSNSSGGGLPQTIVMSLPESIVVSVTEVELSGSDEATTSS</sequence>
<keyword evidence="2" id="KW-1133">Transmembrane helix</keyword>
<name>A0A2H4S7B1_CORMI</name>
<dbReference type="AlphaFoldDB" id="A0A2H4S7B1"/>
<evidence type="ECO:0000256" key="2">
    <source>
        <dbReference type="SAM" id="Phobius"/>
    </source>
</evidence>
<feature type="region of interest" description="Disordered" evidence="1">
    <location>
        <begin position="1"/>
        <end position="25"/>
    </location>
</feature>
<gene>
    <name evidence="3" type="ORF">A9K55_003412</name>
</gene>
<evidence type="ECO:0000313" key="3">
    <source>
        <dbReference type="EMBL" id="ATY59010.1"/>
    </source>
</evidence>
<dbReference type="VEuPathDB" id="FungiDB:A9K55_003412"/>
<dbReference type="Proteomes" id="UP000323067">
    <property type="component" value="Chromosome iv"/>
</dbReference>
<feature type="compositionally biased region" description="Polar residues" evidence="1">
    <location>
        <begin position="1"/>
        <end position="11"/>
    </location>
</feature>
<dbReference type="VEuPathDB" id="FungiDB:CCM_06047"/>
<dbReference type="OrthoDB" id="4870771at2759"/>
<keyword evidence="2" id="KW-0812">Transmembrane</keyword>
<keyword evidence="2" id="KW-0472">Membrane</keyword>